<protein>
    <submittedName>
        <fullName evidence="3">Uncharacterized protein</fullName>
    </submittedName>
</protein>
<name>A0ABD2KMV1_HETSC</name>
<reference evidence="3 4" key="1">
    <citation type="submission" date="2024-10" db="EMBL/GenBank/DDBJ databases">
        <authorList>
            <person name="Kim D."/>
        </authorList>
    </citation>
    <scope>NUCLEOTIDE SEQUENCE [LARGE SCALE GENOMIC DNA]</scope>
    <source>
        <strain evidence="3">Taebaek</strain>
    </source>
</reference>
<feature type="compositionally biased region" description="Low complexity" evidence="1">
    <location>
        <begin position="452"/>
        <end position="488"/>
    </location>
</feature>
<evidence type="ECO:0000256" key="1">
    <source>
        <dbReference type="SAM" id="MobiDB-lite"/>
    </source>
</evidence>
<dbReference type="EMBL" id="JBICCN010000006">
    <property type="protein sequence ID" value="KAL3104285.1"/>
    <property type="molecule type" value="Genomic_DNA"/>
</dbReference>
<evidence type="ECO:0000313" key="4">
    <source>
        <dbReference type="Proteomes" id="UP001620645"/>
    </source>
</evidence>
<feature type="region of interest" description="Disordered" evidence="1">
    <location>
        <begin position="447"/>
        <end position="525"/>
    </location>
</feature>
<keyword evidence="4" id="KW-1185">Reference proteome</keyword>
<dbReference type="Proteomes" id="UP001620645">
    <property type="component" value="Unassembled WGS sequence"/>
</dbReference>
<keyword evidence="2" id="KW-0472">Membrane</keyword>
<evidence type="ECO:0000256" key="2">
    <source>
        <dbReference type="SAM" id="Phobius"/>
    </source>
</evidence>
<dbReference type="AlphaFoldDB" id="A0ABD2KMV1"/>
<evidence type="ECO:0000313" key="3">
    <source>
        <dbReference type="EMBL" id="KAL3104285.1"/>
    </source>
</evidence>
<keyword evidence="2" id="KW-1133">Transmembrane helix</keyword>
<comment type="caution">
    <text evidence="3">The sequence shown here is derived from an EMBL/GenBank/DDBJ whole genome shotgun (WGS) entry which is preliminary data.</text>
</comment>
<accession>A0ABD2KMV1</accession>
<keyword evidence="2" id="KW-0812">Transmembrane</keyword>
<feature type="transmembrane region" description="Helical" evidence="2">
    <location>
        <begin position="226"/>
        <end position="247"/>
    </location>
</feature>
<organism evidence="3 4">
    <name type="scientific">Heterodera schachtii</name>
    <name type="common">Sugarbeet cyst nematode worm</name>
    <name type="synonym">Tylenchus schachtii</name>
    <dbReference type="NCBI Taxonomy" id="97005"/>
    <lineage>
        <taxon>Eukaryota</taxon>
        <taxon>Metazoa</taxon>
        <taxon>Ecdysozoa</taxon>
        <taxon>Nematoda</taxon>
        <taxon>Chromadorea</taxon>
        <taxon>Rhabditida</taxon>
        <taxon>Tylenchina</taxon>
        <taxon>Tylenchomorpha</taxon>
        <taxon>Tylenchoidea</taxon>
        <taxon>Heteroderidae</taxon>
        <taxon>Heteroderinae</taxon>
        <taxon>Heterodera</taxon>
    </lineage>
</organism>
<gene>
    <name evidence="3" type="ORF">niasHS_000055</name>
</gene>
<proteinExistence type="predicted"/>
<sequence>MSYNTKTKELIDFAAEQLECNKRDLGTVLLSAMKRRSLKKRITEALNRGSSLWYRLDEGYIKNLNNKNLTVTPDRPFIGLRPRVSHRHFAFQILRIKRKQGSALGPMLLAGEFFYPLGGIFFDHYRDEFDDFGDFFAGFMKEKEEKAGNGIESAGGRGANDNSGLINRNVSGTGKRIEILSQNLGLIITEKDGGLKLNYESKLGSQNEEGKAVIKVKGRGTIKGSIFLLVLYLWGSMLMSSGGWAMGPEKERPVCESDENSEFDFSEEMQQWQRELVGNVVANNTQNSERRCQSELEAGPSTSTAHSTPAGQQIICLNTQNSGSERGFDGTVIGVGTVAHKENGTVDQRVGLGKIRSENDSGTANRVQKSHTDLQPKAKAQTGLVQNGFQLDALKWAQVHQLIPPPSVLCSNPQMLRTAVVVPFNQQGCSSSSVSGVQLMPTNGEMIVTPCQPQQNQNQQPQHQSQPQHQIQQHQNQQQQQHQNQQQHHQMRPNYQRQRAIEGESRFTPRRLGPNRSHPYGSRTTASHPFIREQRETQQLPINWPWNPLPQIQIPAEVRRVLLRRLAQEREHAFGLAGVVRQWNPPMALLLLSMEAFYSTLLAFVVNEGEPGPSLPQL</sequence>